<accession>A0A0K9P2G7</accession>
<evidence type="ECO:0000313" key="3">
    <source>
        <dbReference type="Proteomes" id="UP000036987"/>
    </source>
</evidence>
<dbReference type="EMBL" id="LFYR01001356">
    <property type="protein sequence ID" value="KMZ62447.1"/>
    <property type="molecule type" value="Genomic_DNA"/>
</dbReference>
<dbReference type="STRING" id="29655.A0A0K9P2G7"/>
<evidence type="ECO:0000313" key="2">
    <source>
        <dbReference type="EMBL" id="KMZ62447.1"/>
    </source>
</evidence>
<gene>
    <name evidence="2" type="ORF">ZOSMA_462G00100</name>
</gene>
<name>A0A0K9P2G7_ZOSMR</name>
<dbReference type="Proteomes" id="UP000036987">
    <property type="component" value="Unassembled WGS sequence"/>
</dbReference>
<feature type="compositionally biased region" description="Basic residues" evidence="1">
    <location>
        <begin position="100"/>
        <end position="109"/>
    </location>
</feature>
<evidence type="ECO:0000256" key="1">
    <source>
        <dbReference type="SAM" id="MobiDB-lite"/>
    </source>
</evidence>
<feature type="region of interest" description="Disordered" evidence="1">
    <location>
        <begin position="90"/>
        <end position="109"/>
    </location>
</feature>
<dbReference type="OrthoDB" id="430364at2759"/>
<proteinExistence type="predicted"/>
<organism evidence="2 3">
    <name type="scientific">Zostera marina</name>
    <name type="common">Eelgrass</name>
    <dbReference type="NCBI Taxonomy" id="29655"/>
    <lineage>
        <taxon>Eukaryota</taxon>
        <taxon>Viridiplantae</taxon>
        <taxon>Streptophyta</taxon>
        <taxon>Embryophyta</taxon>
        <taxon>Tracheophyta</taxon>
        <taxon>Spermatophyta</taxon>
        <taxon>Magnoliopsida</taxon>
        <taxon>Liliopsida</taxon>
        <taxon>Zosteraceae</taxon>
        <taxon>Zostera</taxon>
    </lineage>
</organism>
<reference evidence="3" key="1">
    <citation type="journal article" date="2016" name="Nature">
        <title>The genome of the seagrass Zostera marina reveals angiosperm adaptation to the sea.</title>
        <authorList>
            <person name="Olsen J.L."/>
            <person name="Rouze P."/>
            <person name="Verhelst B."/>
            <person name="Lin Y.-C."/>
            <person name="Bayer T."/>
            <person name="Collen J."/>
            <person name="Dattolo E."/>
            <person name="De Paoli E."/>
            <person name="Dittami S."/>
            <person name="Maumus F."/>
            <person name="Michel G."/>
            <person name="Kersting A."/>
            <person name="Lauritano C."/>
            <person name="Lohaus R."/>
            <person name="Toepel M."/>
            <person name="Tonon T."/>
            <person name="Vanneste K."/>
            <person name="Amirebrahimi M."/>
            <person name="Brakel J."/>
            <person name="Bostroem C."/>
            <person name="Chovatia M."/>
            <person name="Grimwood J."/>
            <person name="Jenkins J.W."/>
            <person name="Jueterbock A."/>
            <person name="Mraz A."/>
            <person name="Stam W.T."/>
            <person name="Tice H."/>
            <person name="Bornberg-Bauer E."/>
            <person name="Green P.J."/>
            <person name="Pearson G.A."/>
            <person name="Procaccini G."/>
            <person name="Duarte C.M."/>
            <person name="Schmutz J."/>
            <person name="Reusch T.B.H."/>
            <person name="Van de Peer Y."/>
        </authorList>
    </citation>
    <scope>NUCLEOTIDE SEQUENCE [LARGE SCALE GENOMIC DNA]</scope>
    <source>
        <strain evidence="3">cv. Finnish</strain>
    </source>
</reference>
<sequence length="109" mass="12008">MHSTQNPTLGRIVGPSLHKIIKTVVWRKHADLVDVCKSALDKLEFMTESLDPSTTSSMYGLTSENAREVITPPILAMESGIPKAIEPTLECAHSSSLSRHSPRRDRKGN</sequence>
<keyword evidence="3" id="KW-1185">Reference proteome</keyword>
<comment type="caution">
    <text evidence="2">The sequence shown here is derived from an EMBL/GenBank/DDBJ whole genome shotgun (WGS) entry which is preliminary data.</text>
</comment>
<protein>
    <submittedName>
        <fullName evidence="2">Uncharacterized protein</fullName>
    </submittedName>
</protein>
<dbReference type="AlphaFoldDB" id="A0A0K9P2G7"/>